<accession>A0A9Q9I8G0</accession>
<dbReference type="RefSeq" id="WP_156090150.1">
    <property type="nucleotide sequence ID" value="NZ_CP073767.1"/>
</dbReference>
<evidence type="ECO:0000313" key="1">
    <source>
        <dbReference type="EMBL" id="UWZ51287.1"/>
    </source>
</evidence>
<gene>
    <name evidence="1" type="ORF">Daura_31590</name>
</gene>
<proteinExistence type="predicted"/>
<evidence type="ECO:0000313" key="2">
    <source>
        <dbReference type="Proteomes" id="UP001058003"/>
    </source>
</evidence>
<reference evidence="1" key="1">
    <citation type="submission" date="2021-04" db="EMBL/GenBank/DDBJ databases">
        <title>Dactylosporangium aurantiacum NRRL B-8018 full assembly.</title>
        <authorList>
            <person name="Hartkoorn R.C."/>
            <person name="Beaudoing E."/>
            <person name="Hot D."/>
        </authorList>
    </citation>
    <scope>NUCLEOTIDE SEQUENCE</scope>
    <source>
        <strain evidence="1">NRRL B-8018</strain>
    </source>
</reference>
<dbReference type="Proteomes" id="UP001058003">
    <property type="component" value="Chromosome"/>
</dbReference>
<keyword evidence="2" id="KW-1185">Reference proteome</keyword>
<protein>
    <submittedName>
        <fullName evidence="1">Uncharacterized protein</fullName>
    </submittedName>
</protein>
<dbReference type="KEGG" id="daur:Daura_31590"/>
<name>A0A9Q9I8G0_9ACTN</name>
<dbReference type="AlphaFoldDB" id="A0A9Q9I8G0"/>
<sequence>MCHFQPAPGQGAPPPCWLLAATHRRRLDLAVANLRHYGIIVVPAWGEDADRARLAISALARRQCPDGLGSYVFWTAHADQGFDAGGTLHSDLELHHSPDAADAVAAALHLAGLPHQPGRDRDSTTIHP</sequence>
<dbReference type="EMBL" id="CP073767">
    <property type="protein sequence ID" value="UWZ51287.1"/>
    <property type="molecule type" value="Genomic_DNA"/>
</dbReference>
<organism evidence="1 2">
    <name type="scientific">Dactylosporangium aurantiacum</name>
    <dbReference type="NCBI Taxonomy" id="35754"/>
    <lineage>
        <taxon>Bacteria</taxon>
        <taxon>Bacillati</taxon>
        <taxon>Actinomycetota</taxon>
        <taxon>Actinomycetes</taxon>
        <taxon>Micromonosporales</taxon>
        <taxon>Micromonosporaceae</taxon>
        <taxon>Dactylosporangium</taxon>
    </lineage>
</organism>